<evidence type="ECO:0000256" key="7">
    <source>
        <dbReference type="ARBA" id="ARBA00047464"/>
    </source>
</evidence>
<dbReference type="EC" id="1.2.1.70" evidence="3 9"/>
<dbReference type="InterPro" id="IPR015896">
    <property type="entry name" value="4pyrrol_synth_GluRdtase_dimer"/>
</dbReference>
<feature type="binding site" evidence="9 11">
    <location>
        <begin position="47"/>
        <end position="50"/>
    </location>
    <ligand>
        <name>substrate</name>
    </ligand>
</feature>
<dbReference type="HAMAP" id="MF_00087">
    <property type="entry name" value="Glu_tRNA_reductase"/>
    <property type="match status" value="1"/>
</dbReference>
<evidence type="ECO:0000256" key="14">
    <source>
        <dbReference type="RuleBase" id="RU000584"/>
    </source>
</evidence>
<dbReference type="Gene3D" id="3.30.460.30">
    <property type="entry name" value="Glutamyl-tRNA reductase, N-terminal domain"/>
    <property type="match status" value="1"/>
</dbReference>
<proteinExistence type="inferred from homology"/>
<dbReference type="GO" id="GO:0050661">
    <property type="term" value="F:NADP binding"/>
    <property type="evidence" value="ECO:0007669"/>
    <property type="project" value="InterPro"/>
</dbReference>
<feature type="active site" description="Nucleophile" evidence="9 10">
    <location>
        <position position="48"/>
    </location>
</feature>
<dbReference type="PROSITE" id="PS00747">
    <property type="entry name" value="GLUTR"/>
    <property type="match status" value="1"/>
</dbReference>
<dbReference type="UniPathway" id="UPA00251">
    <property type="reaction ID" value="UER00316"/>
</dbReference>
<dbReference type="PIRSF" id="PIRSF000445">
    <property type="entry name" value="4pyrrol_synth_GluRdtase"/>
    <property type="match status" value="1"/>
</dbReference>
<evidence type="ECO:0000256" key="5">
    <source>
        <dbReference type="ARBA" id="ARBA00023002"/>
    </source>
</evidence>
<evidence type="ECO:0000313" key="18">
    <source>
        <dbReference type="EMBL" id="CAA9223535.1"/>
    </source>
</evidence>
<evidence type="ECO:0000256" key="10">
    <source>
        <dbReference type="PIRSR" id="PIRSR000445-1"/>
    </source>
</evidence>
<feature type="binding site" evidence="9 11">
    <location>
        <position position="107"/>
    </location>
    <ligand>
        <name>substrate</name>
    </ligand>
</feature>
<gene>
    <name evidence="9" type="primary">hemA</name>
    <name evidence="18" type="ORF">AVDCRST_MAG20-867</name>
</gene>
<comment type="similarity">
    <text evidence="2 9 14">Belongs to the glutamyl-tRNA reductase family.</text>
</comment>
<keyword evidence="6 9" id="KW-0627">Porphyrin biosynthesis</keyword>
<feature type="domain" description="Glutamyl-tRNA reductase N-terminal" evidence="17">
    <location>
        <begin position="4"/>
        <end position="154"/>
    </location>
</feature>
<organism evidence="18">
    <name type="scientific">uncultured Acidimicrobiales bacterium</name>
    <dbReference type="NCBI Taxonomy" id="310071"/>
    <lineage>
        <taxon>Bacteria</taxon>
        <taxon>Bacillati</taxon>
        <taxon>Actinomycetota</taxon>
        <taxon>Acidimicrobiia</taxon>
        <taxon>Acidimicrobiales</taxon>
        <taxon>environmental samples</taxon>
    </lineage>
</organism>
<feature type="binding site" evidence="9 12">
    <location>
        <begin position="187"/>
        <end position="192"/>
    </location>
    <ligand>
        <name>NADP(+)</name>
        <dbReference type="ChEBI" id="CHEBI:58349"/>
    </ligand>
</feature>
<dbReference type="AlphaFoldDB" id="A0A6J4HGY8"/>
<evidence type="ECO:0000256" key="13">
    <source>
        <dbReference type="PIRSR" id="PIRSR000445-4"/>
    </source>
</evidence>
<feature type="domain" description="Tetrapyrrole biosynthesis glutamyl-tRNA reductase dimerisation" evidence="15">
    <location>
        <begin position="319"/>
        <end position="414"/>
    </location>
</feature>
<comment type="catalytic activity">
    <reaction evidence="7 9 14">
        <text>(S)-4-amino-5-oxopentanoate + tRNA(Glu) + NADP(+) = L-glutamyl-tRNA(Glu) + NADPH + H(+)</text>
        <dbReference type="Rhea" id="RHEA:12344"/>
        <dbReference type="Rhea" id="RHEA-COMP:9663"/>
        <dbReference type="Rhea" id="RHEA-COMP:9680"/>
        <dbReference type="ChEBI" id="CHEBI:15378"/>
        <dbReference type="ChEBI" id="CHEBI:57501"/>
        <dbReference type="ChEBI" id="CHEBI:57783"/>
        <dbReference type="ChEBI" id="CHEBI:58349"/>
        <dbReference type="ChEBI" id="CHEBI:78442"/>
        <dbReference type="ChEBI" id="CHEBI:78520"/>
        <dbReference type="EC" id="1.2.1.70"/>
    </reaction>
</comment>
<evidence type="ECO:0000256" key="4">
    <source>
        <dbReference type="ARBA" id="ARBA00022857"/>
    </source>
</evidence>
<evidence type="ECO:0000256" key="9">
    <source>
        <dbReference type="HAMAP-Rule" id="MF_00087"/>
    </source>
</evidence>
<dbReference type="GO" id="GO:0008883">
    <property type="term" value="F:glutamyl-tRNA reductase activity"/>
    <property type="evidence" value="ECO:0007669"/>
    <property type="project" value="UniProtKB-UniRule"/>
</dbReference>
<dbReference type="EMBL" id="CADCSY010000035">
    <property type="protein sequence ID" value="CAA9223535.1"/>
    <property type="molecule type" value="Genomic_DNA"/>
</dbReference>
<dbReference type="InterPro" id="IPR006151">
    <property type="entry name" value="Shikm_DH/Glu-tRNA_Rdtase"/>
</dbReference>
<feature type="site" description="Important for activity" evidence="9 13">
    <location>
        <position position="97"/>
    </location>
</feature>
<protein>
    <recommendedName>
        <fullName evidence="8 9">Glutamyl-tRNA reductase</fullName>
        <shortName evidence="9">GluTR</shortName>
        <ecNumber evidence="3 9">1.2.1.70</ecNumber>
    </recommendedName>
</protein>
<name>A0A6J4HGY8_9ACTN</name>
<evidence type="ECO:0000259" key="15">
    <source>
        <dbReference type="Pfam" id="PF00745"/>
    </source>
</evidence>
<comment type="subunit">
    <text evidence="9">Homodimer.</text>
</comment>
<evidence type="ECO:0000256" key="8">
    <source>
        <dbReference type="ARBA" id="ARBA00068659"/>
    </source>
</evidence>
<dbReference type="Gene3D" id="3.40.50.720">
    <property type="entry name" value="NAD(P)-binding Rossmann-like Domain"/>
    <property type="match status" value="1"/>
</dbReference>
<comment type="function">
    <text evidence="9">Catalyzes the NADPH-dependent reduction of glutamyl-tRNA(Glu) to glutamate 1-semialdehyde (GSA).</text>
</comment>
<dbReference type="SUPFAM" id="SSF69075">
    <property type="entry name" value="Glutamyl tRNA-reductase dimerization domain"/>
    <property type="match status" value="1"/>
</dbReference>
<keyword evidence="5 9" id="KW-0560">Oxidoreductase</keyword>
<dbReference type="InterPro" id="IPR018214">
    <property type="entry name" value="GluRdtase_CS"/>
</dbReference>
<comment type="domain">
    <text evidence="9">Possesses an unusual extended V-shaped dimeric structure with each monomer consisting of three distinct domains arranged along a curved 'spinal' alpha-helix. The N-terminal catalytic domain specifically recognizes the glutamate moiety of the substrate. The second domain is the NADPH-binding domain, and the third C-terminal domain is responsible for dimerization.</text>
</comment>
<accession>A0A6J4HGY8</accession>
<evidence type="ECO:0000256" key="11">
    <source>
        <dbReference type="PIRSR" id="PIRSR000445-2"/>
    </source>
</evidence>
<comment type="miscellaneous">
    <text evidence="9">During catalysis, the active site Cys acts as a nucleophile attacking the alpha-carbonyl group of tRNA-bound glutamate with the formation of a thioester intermediate between enzyme and glutamate, and the concomitant release of tRNA(Glu). The thioester intermediate is finally reduced by direct hydride transfer from NADPH, to form the product GSA.</text>
</comment>
<dbReference type="Pfam" id="PF00745">
    <property type="entry name" value="GlutR_dimer"/>
    <property type="match status" value="1"/>
</dbReference>
<dbReference type="SUPFAM" id="SSF69742">
    <property type="entry name" value="Glutamyl tRNA-reductase catalytic, N-terminal domain"/>
    <property type="match status" value="1"/>
</dbReference>
<dbReference type="InterPro" id="IPR036291">
    <property type="entry name" value="NAD(P)-bd_dom_sf"/>
</dbReference>
<feature type="binding site" evidence="9 11">
    <location>
        <begin position="112"/>
        <end position="114"/>
    </location>
    <ligand>
        <name>substrate</name>
    </ligand>
</feature>
<dbReference type="NCBIfam" id="TIGR01035">
    <property type="entry name" value="hemA"/>
    <property type="match status" value="1"/>
</dbReference>
<evidence type="ECO:0000256" key="3">
    <source>
        <dbReference type="ARBA" id="ARBA00012970"/>
    </source>
</evidence>
<dbReference type="Pfam" id="PF05201">
    <property type="entry name" value="GlutR_N"/>
    <property type="match status" value="1"/>
</dbReference>
<comment type="pathway">
    <text evidence="1 9 14">Porphyrin-containing compound metabolism; protoporphyrin-IX biosynthesis; 5-aminolevulinate from L-glutamyl-tRNA(Glu): step 1/2.</text>
</comment>
<dbReference type="InterPro" id="IPR036343">
    <property type="entry name" value="GluRdtase_N_sf"/>
</dbReference>
<dbReference type="InterPro" id="IPR015895">
    <property type="entry name" value="4pyrrol_synth_GluRdtase_N"/>
</dbReference>
<dbReference type="PANTHER" id="PTHR43013:SF1">
    <property type="entry name" value="GLUTAMYL-TRNA REDUCTASE"/>
    <property type="match status" value="1"/>
</dbReference>
<feature type="binding site" evidence="9 11">
    <location>
        <position position="118"/>
    </location>
    <ligand>
        <name>substrate</name>
    </ligand>
</feature>
<evidence type="ECO:0000256" key="1">
    <source>
        <dbReference type="ARBA" id="ARBA00005059"/>
    </source>
</evidence>
<dbReference type="InterPro" id="IPR036453">
    <property type="entry name" value="GluRdtase_dimer_dom_sf"/>
</dbReference>
<evidence type="ECO:0000256" key="12">
    <source>
        <dbReference type="PIRSR" id="PIRSR000445-3"/>
    </source>
</evidence>
<evidence type="ECO:0000259" key="17">
    <source>
        <dbReference type="Pfam" id="PF05201"/>
    </source>
</evidence>
<evidence type="ECO:0000256" key="2">
    <source>
        <dbReference type="ARBA" id="ARBA00005916"/>
    </source>
</evidence>
<dbReference type="FunFam" id="3.40.50.720:FF:000031">
    <property type="entry name" value="Glutamyl-tRNA reductase"/>
    <property type="match status" value="1"/>
</dbReference>
<dbReference type="Pfam" id="PF01488">
    <property type="entry name" value="Shikimate_DH"/>
    <property type="match status" value="1"/>
</dbReference>
<dbReference type="InterPro" id="IPR000343">
    <property type="entry name" value="4pyrrol_synth_GluRdtase"/>
</dbReference>
<dbReference type="FunFam" id="3.30.460.30:FF:000001">
    <property type="entry name" value="Glutamyl-tRNA reductase"/>
    <property type="match status" value="1"/>
</dbReference>
<dbReference type="CDD" id="cd05213">
    <property type="entry name" value="NAD_bind_Glutamyl_tRNA_reduct"/>
    <property type="match status" value="1"/>
</dbReference>
<reference evidence="18" key="1">
    <citation type="submission" date="2020-02" db="EMBL/GenBank/DDBJ databases">
        <authorList>
            <person name="Meier V. D."/>
        </authorList>
    </citation>
    <scope>NUCLEOTIDE SEQUENCE</scope>
    <source>
        <strain evidence="18">AVDCRST_MAG20</strain>
    </source>
</reference>
<evidence type="ECO:0000256" key="6">
    <source>
        <dbReference type="ARBA" id="ARBA00023244"/>
    </source>
</evidence>
<dbReference type="SUPFAM" id="SSF51735">
    <property type="entry name" value="NAD(P)-binding Rossmann-fold domains"/>
    <property type="match status" value="1"/>
</dbReference>
<evidence type="ECO:0000259" key="16">
    <source>
        <dbReference type="Pfam" id="PF01488"/>
    </source>
</evidence>
<keyword evidence="4 9" id="KW-0521">NADP</keyword>
<dbReference type="PANTHER" id="PTHR43013">
    <property type="entry name" value="GLUTAMYL-TRNA REDUCTASE"/>
    <property type="match status" value="1"/>
</dbReference>
<dbReference type="GO" id="GO:0019353">
    <property type="term" value="P:protoporphyrinogen IX biosynthetic process from glutamate"/>
    <property type="evidence" value="ECO:0007669"/>
    <property type="project" value="TreeGrafter"/>
</dbReference>
<feature type="domain" description="Quinate/shikimate 5-dehydrogenase/glutamyl-tRNA reductase" evidence="16">
    <location>
        <begin position="169"/>
        <end position="302"/>
    </location>
</feature>
<sequence length="415" mass="44215">MIVVGVNHRTVPLEVLERMTVTGDRLPKALHDLVSRDAISEAVVLSTCNRTEVYVTADRFHPAVGDVRHVLSGLADLAPEDFSDHLYTFHDAAAVAHLFSVVSGLDSAVLGESEILGQVRNAWEQAVVEGAAGSGMNMLFRHALEVGKRVRTETSIGRHTASVSQAAVELAEARLGTLAGKRVLVLGAGDMGEGMVHSLVRSGVAEVLVANRTRARADELAAAVGGRSVAVGELSGALAEVDVLLTSTGATSVMVDHGDLEPAVADRQGRPLLVIDVAVPRDVDPSAAELPGVDLLDMDDLRAFADAGLAERRKEVSTVRDLIDEEVQRYRALVTHRQAAPLIAALRERAEAARLVEVDRVSARLTEGERASLDLASRALVAKLLHEPTVRLKEAAGTARGERLADALRDLFDLD</sequence>